<feature type="transmembrane region" description="Helical" evidence="1">
    <location>
        <begin position="6"/>
        <end position="28"/>
    </location>
</feature>
<feature type="transmembrane region" description="Helical" evidence="1">
    <location>
        <begin position="40"/>
        <end position="66"/>
    </location>
</feature>
<proteinExistence type="predicted"/>
<keyword evidence="1" id="KW-0812">Transmembrane</keyword>
<keyword evidence="1" id="KW-1133">Transmembrane helix</keyword>
<accession>A0A0H5QK10</accession>
<feature type="transmembrane region" description="Helical" evidence="1">
    <location>
        <begin position="137"/>
        <end position="158"/>
    </location>
</feature>
<sequence>MSAGLIFWAIMTIIHIPILIGPVIYWRCRKYNPMKNRRPVLFTFCFVFLSLEVYVQIIIAGAWDFIGVWVDVFVGSGVMICVLEGYLIFTLSLYISYNKSKDQLAIFNMSPSQNSIKELQSFMKSVKRLNYLLGDQFAFIWIISNVTVIEIIAVVAALPDSSKLNYSMKEYNSSGDGSFRSIQNVVLGRCLITALALLVVSWRLRIVNDAFKTKSMLKRVGLGTFLGIAFFEATAYYSCLLLDSNV</sequence>
<name>A0A0H5QK10_9EUKA</name>
<feature type="transmembrane region" description="Helical" evidence="1">
    <location>
        <begin position="72"/>
        <end position="95"/>
    </location>
</feature>
<feature type="transmembrane region" description="Helical" evidence="1">
    <location>
        <begin position="220"/>
        <end position="238"/>
    </location>
</feature>
<organism evidence="2">
    <name type="scientific">Spongospora subterranea</name>
    <dbReference type="NCBI Taxonomy" id="70186"/>
    <lineage>
        <taxon>Eukaryota</taxon>
        <taxon>Sar</taxon>
        <taxon>Rhizaria</taxon>
        <taxon>Endomyxa</taxon>
        <taxon>Phytomyxea</taxon>
        <taxon>Plasmodiophorida</taxon>
        <taxon>Plasmodiophoridae</taxon>
        <taxon>Spongospora</taxon>
    </lineage>
</organism>
<evidence type="ECO:0008006" key="3">
    <source>
        <dbReference type="Google" id="ProtNLM"/>
    </source>
</evidence>
<evidence type="ECO:0000313" key="2">
    <source>
        <dbReference type="EMBL" id="CRZ02328.1"/>
    </source>
</evidence>
<evidence type="ECO:0000256" key="1">
    <source>
        <dbReference type="SAM" id="Phobius"/>
    </source>
</evidence>
<dbReference type="EMBL" id="HACM01001886">
    <property type="protein sequence ID" value="CRZ02328.1"/>
    <property type="molecule type" value="Transcribed_RNA"/>
</dbReference>
<keyword evidence="1" id="KW-0472">Membrane</keyword>
<protein>
    <recommendedName>
        <fullName evidence="3">THH1/TOM1/TOM3 domain-containing protein</fullName>
    </recommendedName>
</protein>
<dbReference type="AlphaFoldDB" id="A0A0H5QK10"/>
<feature type="transmembrane region" description="Helical" evidence="1">
    <location>
        <begin position="178"/>
        <end position="200"/>
    </location>
</feature>
<reference evidence="2" key="1">
    <citation type="submission" date="2015-04" db="EMBL/GenBank/DDBJ databases">
        <title>The genome sequence of the plant pathogenic Rhizarian Plasmodiophora brassicae reveals insights in its biotrophic life cycle and the origin of chitin synthesis.</title>
        <authorList>
            <person name="Schwelm A."/>
            <person name="Fogelqvist J."/>
            <person name="Knaust A."/>
            <person name="Julke S."/>
            <person name="Lilja T."/>
            <person name="Dhandapani V."/>
            <person name="Bonilla-Rosso G."/>
            <person name="Karlsson M."/>
            <person name="Shevchenko A."/>
            <person name="Choi S.R."/>
            <person name="Kim H.G."/>
            <person name="Park J.Y."/>
            <person name="Lim Y.P."/>
            <person name="Ludwig-Muller J."/>
            <person name="Dixelius C."/>
        </authorList>
    </citation>
    <scope>NUCLEOTIDE SEQUENCE</scope>
    <source>
        <tissue evidence="2">Potato root galls</tissue>
    </source>
</reference>